<keyword evidence="5" id="KW-1185">Reference proteome</keyword>
<reference evidence="4" key="1">
    <citation type="submission" date="2022-01" db="EMBL/GenBank/DDBJ databases">
        <title>Colwellia maritima, isolated from seawater.</title>
        <authorList>
            <person name="Kristyanto S."/>
            <person name="Jung J."/>
            <person name="Jeon C.O."/>
        </authorList>
    </citation>
    <scope>NUCLEOTIDE SEQUENCE</scope>
    <source>
        <strain evidence="4">MSW7</strain>
    </source>
</reference>
<dbReference type="RefSeq" id="WP_242283716.1">
    <property type="nucleotide sequence ID" value="NZ_JAKKSL010000001.1"/>
</dbReference>
<proteinExistence type="predicted"/>
<dbReference type="Gene3D" id="3.40.50.720">
    <property type="entry name" value="NAD(P)-binding Rossmann-like Domain"/>
    <property type="match status" value="1"/>
</dbReference>
<evidence type="ECO:0000259" key="3">
    <source>
        <dbReference type="Pfam" id="PF22725"/>
    </source>
</evidence>
<sequence length="352" mass="40400">MNNVLRVACSGTGYFSQFHYEAWDRLDKVELVGVCNRDIENAKLFAQTYNIEHYYQNLETMLLELKPDFLDVITPPVTHLNAVTTAAKLGIDVCCQKPFGENFAQAQQMVEIAEKAGIKLVIHENFRFMPWIRQAKEVLDSGILGEVLNVQFNLRPGDGQGNDAYLARQAYFQDMPKFLIHETGIHIVDVFRYFFGEPYSVYAQLRRCNPVIKGEDAGTVIFQFAHNLQAILDGNRLLDHSSTNTRRTMGECQFSGTQGTLTIDGEGQIWLRKIGEQISNEIDYEWQDENFGGDCVYQTIKHIVQHYRQGTPLENQGFEYLHNILVEQAIYRSNEQRMCIDLDLRPNIEVTP</sequence>
<dbReference type="InterPro" id="IPR051317">
    <property type="entry name" value="Gfo/Idh/MocA_oxidoreduct"/>
</dbReference>
<dbReference type="InterPro" id="IPR000683">
    <property type="entry name" value="Gfo/Idh/MocA-like_OxRdtase_N"/>
</dbReference>
<dbReference type="EMBL" id="JAKKSL010000001">
    <property type="protein sequence ID" value="MCI2282756.1"/>
    <property type="molecule type" value="Genomic_DNA"/>
</dbReference>
<dbReference type="PANTHER" id="PTHR43708:SF8">
    <property type="entry name" value="OXIDOREDUCTASE"/>
    <property type="match status" value="1"/>
</dbReference>
<feature type="domain" description="Gfo/Idh/MocA-like oxidoreductase N-terminal" evidence="2">
    <location>
        <begin position="5"/>
        <end position="120"/>
    </location>
</feature>
<dbReference type="SUPFAM" id="SSF55347">
    <property type="entry name" value="Glyceraldehyde-3-phosphate dehydrogenase-like, C-terminal domain"/>
    <property type="match status" value="1"/>
</dbReference>
<organism evidence="4 5">
    <name type="scientific">Colwellia maritima</name>
    <dbReference type="NCBI Taxonomy" id="2912588"/>
    <lineage>
        <taxon>Bacteria</taxon>
        <taxon>Pseudomonadati</taxon>
        <taxon>Pseudomonadota</taxon>
        <taxon>Gammaproteobacteria</taxon>
        <taxon>Alteromonadales</taxon>
        <taxon>Colwelliaceae</taxon>
        <taxon>Colwellia</taxon>
    </lineage>
</organism>
<evidence type="ECO:0000256" key="1">
    <source>
        <dbReference type="ARBA" id="ARBA00022729"/>
    </source>
</evidence>
<dbReference type="InterPro" id="IPR036291">
    <property type="entry name" value="NAD(P)-bd_dom_sf"/>
</dbReference>
<dbReference type="Proteomes" id="UP001139646">
    <property type="component" value="Unassembled WGS sequence"/>
</dbReference>
<keyword evidence="1" id="KW-0732">Signal</keyword>
<dbReference type="Pfam" id="PF22725">
    <property type="entry name" value="GFO_IDH_MocA_C3"/>
    <property type="match status" value="1"/>
</dbReference>
<evidence type="ECO:0000313" key="5">
    <source>
        <dbReference type="Proteomes" id="UP001139646"/>
    </source>
</evidence>
<dbReference type="InterPro" id="IPR055170">
    <property type="entry name" value="GFO_IDH_MocA-like_dom"/>
</dbReference>
<dbReference type="SUPFAM" id="SSF51735">
    <property type="entry name" value="NAD(P)-binding Rossmann-fold domains"/>
    <property type="match status" value="1"/>
</dbReference>
<dbReference type="Gene3D" id="3.30.360.10">
    <property type="entry name" value="Dihydrodipicolinate Reductase, domain 2"/>
    <property type="match status" value="1"/>
</dbReference>
<evidence type="ECO:0000313" key="4">
    <source>
        <dbReference type="EMBL" id="MCI2282756.1"/>
    </source>
</evidence>
<gene>
    <name evidence="4" type="ORF">L3081_04230</name>
</gene>
<dbReference type="Pfam" id="PF01408">
    <property type="entry name" value="GFO_IDH_MocA"/>
    <property type="match status" value="1"/>
</dbReference>
<comment type="caution">
    <text evidence="4">The sequence shown here is derived from an EMBL/GenBank/DDBJ whole genome shotgun (WGS) entry which is preliminary data.</text>
</comment>
<accession>A0ABS9WXV0</accession>
<dbReference type="PANTHER" id="PTHR43708">
    <property type="entry name" value="CONSERVED EXPRESSED OXIDOREDUCTASE (EUROFUNG)"/>
    <property type="match status" value="1"/>
</dbReference>
<evidence type="ECO:0000259" key="2">
    <source>
        <dbReference type="Pfam" id="PF01408"/>
    </source>
</evidence>
<feature type="domain" description="GFO/IDH/MocA-like oxidoreductase" evidence="3">
    <location>
        <begin position="132"/>
        <end position="261"/>
    </location>
</feature>
<protein>
    <submittedName>
        <fullName evidence="4">Gfo/Idh/MocA family oxidoreductase</fullName>
    </submittedName>
</protein>
<name>A0ABS9WXV0_9GAMM</name>